<keyword evidence="1" id="KW-0732">Signal</keyword>
<dbReference type="NCBIfam" id="TIGR04433">
    <property type="entry name" value="UrcA_uranyl"/>
    <property type="match status" value="1"/>
</dbReference>
<evidence type="ECO:0000256" key="1">
    <source>
        <dbReference type="SAM" id="SignalP"/>
    </source>
</evidence>
<evidence type="ECO:0000313" key="2">
    <source>
        <dbReference type="EMBL" id="MCH8617355.1"/>
    </source>
</evidence>
<proteinExistence type="predicted"/>
<organism evidence="2 3">
    <name type="scientific">Sphingomonas telluris</name>
    <dbReference type="NCBI Taxonomy" id="2907998"/>
    <lineage>
        <taxon>Bacteria</taxon>
        <taxon>Pseudomonadati</taxon>
        <taxon>Pseudomonadota</taxon>
        <taxon>Alphaproteobacteria</taxon>
        <taxon>Sphingomonadales</taxon>
        <taxon>Sphingomonadaceae</taxon>
        <taxon>Sphingomonas</taxon>
    </lineage>
</organism>
<accession>A0ABS9VQU4</accession>
<protein>
    <submittedName>
        <fullName evidence="2">UrcA family protein</fullName>
    </submittedName>
</protein>
<dbReference type="RefSeq" id="WP_241448218.1">
    <property type="nucleotide sequence ID" value="NZ_JAKZHW010000002.1"/>
</dbReference>
<evidence type="ECO:0000313" key="3">
    <source>
        <dbReference type="Proteomes" id="UP001203058"/>
    </source>
</evidence>
<feature type="chain" id="PRO_5045488106" evidence="1">
    <location>
        <begin position="30"/>
        <end position="134"/>
    </location>
</feature>
<sequence length="134" mass="13824">MNYGKIISFSAAVALASGVFMLVASPAHGKPVVVVANPAILTRHISFADLNLASSSGERTLNRRVGGAIGGLCSEATGGEDGSFTTRLEKRKCNNSAWGQARPQIARAAQRARDIASTGVSPIAAAAIAIDFQK</sequence>
<reference evidence="2 3" key="1">
    <citation type="submission" date="2022-03" db="EMBL/GenBank/DDBJ databases">
        <authorList>
            <person name="Jo J.-H."/>
            <person name="Im W.-T."/>
        </authorList>
    </citation>
    <scope>NUCLEOTIDE SEQUENCE [LARGE SCALE GENOMIC DNA]</scope>
    <source>
        <strain evidence="2 3">SM33</strain>
    </source>
</reference>
<name>A0ABS9VQU4_9SPHN</name>
<dbReference type="Proteomes" id="UP001203058">
    <property type="component" value="Unassembled WGS sequence"/>
</dbReference>
<comment type="caution">
    <text evidence="2">The sequence shown here is derived from an EMBL/GenBank/DDBJ whole genome shotgun (WGS) entry which is preliminary data.</text>
</comment>
<dbReference type="EMBL" id="JAKZHW010000002">
    <property type="protein sequence ID" value="MCH8617355.1"/>
    <property type="molecule type" value="Genomic_DNA"/>
</dbReference>
<gene>
    <name evidence="2" type="ORF">LZ016_14750</name>
</gene>
<keyword evidence="3" id="KW-1185">Reference proteome</keyword>
<feature type="signal peptide" evidence="1">
    <location>
        <begin position="1"/>
        <end position="29"/>
    </location>
</feature>
<dbReference type="InterPro" id="IPR030972">
    <property type="entry name" value="UrcA_uranyl"/>
</dbReference>